<name>C5SZK0_ACIDE</name>
<dbReference type="Proteomes" id="UP000003856">
    <property type="component" value="Unassembled WGS sequence"/>
</dbReference>
<protein>
    <submittedName>
        <fullName evidence="2">CRISPR-associated helicase Cas3 family protein</fullName>
    </submittedName>
</protein>
<evidence type="ECO:0000313" key="2">
    <source>
        <dbReference type="EMBL" id="EER62396.1"/>
    </source>
</evidence>
<keyword evidence="3" id="KW-1185">Reference proteome</keyword>
<dbReference type="PATRIC" id="fig|573060.9.peg.5220"/>
<reference evidence="2 3" key="1">
    <citation type="submission" date="2009-05" db="EMBL/GenBank/DDBJ databases">
        <title>The draft genome of Acidovorax delafieldii 2AN.</title>
        <authorList>
            <consortium name="US DOE Joint Genome Institute (JGI-PGF)"/>
            <person name="Lucas S."/>
            <person name="Copeland A."/>
            <person name="Lapidus A."/>
            <person name="Glavina del Rio T."/>
            <person name="Tice H."/>
            <person name="Bruce D."/>
            <person name="Goodwin L."/>
            <person name="Pitluck S."/>
            <person name="Larimer F."/>
            <person name="Land M.L."/>
            <person name="Hauser L."/>
            <person name="Shelobolina E.S."/>
            <person name="Picardal F."/>
            <person name="Roden E."/>
            <person name="Emerson D."/>
        </authorList>
    </citation>
    <scope>NUCLEOTIDE SEQUENCE [LARGE SCALE GENOMIC DNA]</scope>
    <source>
        <strain evidence="2 3">2AN</strain>
    </source>
</reference>
<dbReference type="RefSeq" id="WP_005792708.1">
    <property type="nucleotide sequence ID" value="NZ_ACQT01000001.1"/>
</dbReference>
<evidence type="ECO:0000313" key="3">
    <source>
        <dbReference type="Proteomes" id="UP000003856"/>
    </source>
</evidence>
<feature type="domain" description="CRISPR-associated Cas3 subtype I-F/YPEST-like C-terminal" evidence="1">
    <location>
        <begin position="3"/>
        <end position="100"/>
    </location>
</feature>
<sequence>MALLSDEEEETLRLHREQDGERRYDKLYVPIHQSLCHSVPAAQLASRSVSPWPQVTLIEELAAVAQAQGLSLEQCAKRYAIASLPHNDNGWWFHEALGFAVKR</sequence>
<dbReference type="InterPro" id="IPR048824">
    <property type="entry name" value="Cas3-like_C"/>
</dbReference>
<organism evidence="2 3">
    <name type="scientific">Acidovorax delafieldii 2AN</name>
    <dbReference type="NCBI Taxonomy" id="573060"/>
    <lineage>
        <taxon>Bacteria</taxon>
        <taxon>Pseudomonadati</taxon>
        <taxon>Pseudomonadota</taxon>
        <taxon>Betaproteobacteria</taxon>
        <taxon>Burkholderiales</taxon>
        <taxon>Comamonadaceae</taxon>
        <taxon>Acidovorax</taxon>
    </lineage>
</organism>
<dbReference type="EMBL" id="ACQT01000001">
    <property type="protein sequence ID" value="EER62396.1"/>
    <property type="molecule type" value="Genomic_DNA"/>
</dbReference>
<evidence type="ECO:0000259" key="1">
    <source>
        <dbReference type="Pfam" id="PF21802"/>
    </source>
</evidence>
<dbReference type="AlphaFoldDB" id="C5SZK0"/>
<gene>
    <name evidence="2" type="ORF">AcdelDRAFT_0080</name>
</gene>
<comment type="caution">
    <text evidence="2">The sequence shown here is derived from an EMBL/GenBank/DDBJ whole genome shotgun (WGS) entry which is preliminary data.</text>
</comment>
<proteinExistence type="predicted"/>
<accession>C5SZK0</accession>
<dbReference type="Pfam" id="PF21802">
    <property type="entry name" value="Cas3-like_C"/>
    <property type="match status" value="1"/>
</dbReference>